<feature type="compositionally biased region" description="Low complexity" evidence="1">
    <location>
        <begin position="63"/>
        <end position="88"/>
    </location>
</feature>
<feature type="region of interest" description="Disordered" evidence="1">
    <location>
        <begin position="1"/>
        <end position="88"/>
    </location>
</feature>
<comment type="caution">
    <text evidence="2">The sequence shown here is derived from an EMBL/GenBank/DDBJ whole genome shotgun (WGS) entry which is preliminary data.</text>
</comment>
<dbReference type="PANTHER" id="PTHR38382">
    <property type="entry name" value="RNA-BINDING PROTEIN"/>
    <property type="match status" value="1"/>
</dbReference>
<organism evidence="2 3">
    <name type="scientific">Chlamydomonas incerta</name>
    <dbReference type="NCBI Taxonomy" id="51695"/>
    <lineage>
        <taxon>Eukaryota</taxon>
        <taxon>Viridiplantae</taxon>
        <taxon>Chlorophyta</taxon>
        <taxon>core chlorophytes</taxon>
        <taxon>Chlorophyceae</taxon>
        <taxon>CS clade</taxon>
        <taxon>Chlamydomonadales</taxon>
        <taxon>Chlamydomonadaceae</taxon>
        <taxon>Chlamydomonas</taxon>
    </lineage>
</organism>
<accession>A0A835W429</accession>
<evidence type="ECO:0000256" key="1">
    <source>
        <dbReference type="SAM" id="MobiDB-lite"/>
    </source>
</evidence>
<evidence type="ECO:0000313" key="3">
    <source>
        <dbReference type="Proteomes" id="UP000650467"/>
    </source>
</evidence>
<dbReference type="EMBL" id="JAEHOC010000009">
    <property type="protein sequence ID" value="KAG2438595.1"/>
    <property type="molecule type" value="Genomic_DNA"/>
</dbReference>
<dbReference type="PANTHER" id="PTHR38382:SF1">
    <property type="entry name" value="RNA-BINDING PROTEIN"/>
    <property type="match status" value="1"/>
</dbReference>
<dbReference type="OrthoDB" id="753880at2759"/>
<sequence>MSVPRKPAKASLAAPPRPEQMANSRNDSLTAAGAQLQRADARPGDAKDRYWECYRRNPEALCQQPEQQAQQQQQPPRQQQQRQQLDQPVVVLGGASKRAAMKRAGLDSARMQEIREVRARIETSSRYNHWADGGGLWDSEMIGIDGAEDVGMRWEGVGCTTTGPCLE</sequence>
<feature type="compositionally biased region" description="Basic and acidic residues" evidence="1">
    <location>
        <begin position="39"/>
        <end position="58"/>
    </location>
</feature>
<protein>
    <submittedName>
        <fullName evidence="2">Uncharacterized protein</fullName>
    </submittedName>
</protein>
<dbReference type="AlphaFoldDB" id="A0A835W429"/>
<keyword evidence="3" id="KW-1185">Reference proteome</keyword>
<reference evidence="2" key="1">
    <citation type="journal article" date="2020" name="bioRxiv">
        <title>Comparative genomics of Chlamydomonas.</title>
        <authorList>
            <person name="Craig R.J."/>
            <person name="Hasan A.R."/>
            <person name="Ness R.W."/>
            <person name="Keightley P.D."/>
        </authorList>
    </citation>
    <scope>NUCLEOTIDE SEQUENCE</scope>
    <source>
        <strain evidence="2">SAG 7.73</strain>
    </source>
</reference>
<proteinExistence type="predicted"/>
<name>A0A835W429_CHLIN</name>
<gene>
    <name evidence="2" type="ORF">HXX76_005145</name>
</gene>
<dbReference type="Proteomes" id="UP000650467">
    <property type="component" value="Unassembled WGS sequence"/>
</dbReference>
<evidence type="ECO:0000313" key="2">
    <source>
        <dbReference type="EMBL" id="KAG2438595.1"/>
    </source>
</evidence>